<dbReference type="Proteomes" id="UP000192411">
    <property type="component" value="Unassembled WGS sequence"/>
</dbReference>
<gene>
    <name evidence="1" type="ORF">BST47_23130</name>
</gene>
<evidence type="ECO:0000313" key="1">
    <source>
        <dbReference type="EMBL" id="ORB62539.1"/>
    </source>
</evidence>
<keyword evidence="2" id="KW-1185">Reference proteome</keyword>
<name>A0A1X0JI07_9MYCO</name>
<sequence>MAARAATSTTRDRRGRFCFERVSLGPGVGRLLVVVAISPSITAVGADSAQQGGTLLITI</sequence>
<evidence type="ECO:0000313" key="2">
    <source>
        <dbReference type="Proteomes" id="UP000192411"/>
    </source>
</evidence>
<reference evidence="1 2" key="1">
    <citation type="submission" date="2017-02" db="EMBL/GenBank/DDBJ databases">
        <title>The new phylogeny of genus Mycobacterium.</title>
        <authorList>
            <person name="Tortoli E."/>
            <person name="Trovato A."/>
            <person name="Cirillo D.M."/>
        </authorList>
    </citation>
    <scope>NUCLEOTIDE SEQUENCE [LARGE SCALE GENOMIC DNA]</scope>
    <source>
        <strain evidence="1 2">DSM 44338</strain>
    </source>
</reference>
<dbReference type="EMBL" id="MVIM01000015">
    <property type="protein sequence ID" value="ORB62539.1"/>
    <property type="molecule type" value="Genomic_DNA"/>
</dbReference>
<protein>
    <submittedName>
        <fullName evidence="1">Uncharacterized protein</fullName>
    </submittedName>
</protein>
<dbReference type="AlphaFoldDB" id="A0A1X0JI07"/>
<comment type="caution">
    <text evidence="1">The sequence shown here is derived from an EMBL/GenBank/DDBJ whole genome shotgun (WGS) entry which is preliminary data.</text>
</comment>
<organism evidence="1 2">
    <name type="scientific">Mycolicibacterium tusciae</name>
    <dbReference type="NCBI Taxonomy" id="75922"/>
    <lineage>
        <taxon>Bacteria</taxon>
        <taxon>Bacillati</taxon>
        <taxon>Actinomycetota</taxon>
        <taxon>Actinomycetes</taxon>
        <taxon>Mycobacteriales</taxon>
        <taxon>Mycobacteriaceae</taxon>
        <taxon>Mycolicibacterium</taxon>
    </lineage>
</organism>
<proteinExistence type="predicted"/>
<accession>A0A1X0JI07</accession>